<evidence type="ECO:0008006" key="4">
    <source>
        <dbReference type="Google" id="ProtNLM"/>
    </source>
</evidence>
<organism evidence="2 3">
    <name type="scientific">Actinoplanes palleronii</name>
    <dbReference type="NCBI Taxonomy" id="113570"/>
    <lineage>
        <taxon>Bacteria</taxon>
        <taxon>Bacillati</taxon>
        <taxon>Actinomycetota</taxon>
        <taxon>Actinomycetes</taxon>
        <taxon>Micromonosporales</taxon>
        <taxon>Micromonosporaceae</taxon>
        <taxon>Actinoplanes</taxon>
    </lineage>
</organism>
<gene>
    <name evidence="2" type="ORF">Apa02nite_071270</name>
</gene>
<accession>A0ABQ4BK05</accession>
<evidence type="ECO:0000313" key="3">
    <source>
        <dbReference type="Proteomes" id="UP000624709"/>
    </source>
</evidence>
<proteinExistence type="predicted"/>
<dbReference type="EMBL" id="BOMS01000115">
    <property type="protein sequence ID" value="GIE71019.1"/>
    <property type="molecule type" value="Genomic_DNA"/>
</dbReference>
<protein>
    <recommendedName>
        <fullName evidence="4">Secreted protein</fullName>
    </recommendedName>
</protein>
<feature type="region of interest" description="Disordered" evidence="1">
    <location>
        <begin position="55"/>
        <end position="76"/>
    </location>
</feature>
<evidence type="ECO:0000256" key="1">
    <source>
        <dbReference type="SAM" id="MobiDB-lite"/>
    </source>
</evidence>
<dbReference type="Proteomes" id="UP000624709">
    <property type="component" value="Unassembled WGS sequence"/>
</dbReference>
<comment type="caution">
    <text evidence="2">The sequence shown here is derived from an EMBL/GenBank/DDBJ whole genome shotgun (WGS) entry which is preliminary data.</text>
</comment>
<evidence type="ECO:0000313" key="2">
    <source>
        <dbReference type="EMBL" id="GIE71019.1"/>
    </source>
</evidence>
<reference evidence="2 3" key="1">
    <citation type="submission" date="2021-01" db="EMBL/GenBank/DDBJ databases">
        <title>Whole genome shotgun sequence of Actinoplanes palleronii NBRC 14916.</title>
        <authorList>
            <person name="Komaki H."/>
            <person name="Tamura T."/>
        </authorList>
    </citation>
    <scope>NUCLEOTIDE SEQUENCE [LARGE SCALE GENOMIC DNA]</scope>
    <source>
        <strain evidence="2 3">NBRC 14916</strain>
    </source>
</reference>
<keyword evidence="3" id="KW-1185">Reference proteome</keyword>
<name>A0ABQ4BK05_9ACTN</name>
<sequence>MVFTERYEVTAVCAVATLVLSLVCGTASTCISELIIEEVLRPLTRPSTELVTVPAFPEQSESGAKPKRGQPADLPGYPHLFGRSLIEFSRYR</sequence>